<accession>A0A7X6ID43</accession>
<protein>
    <recommendedName>
        <fullName evidence="4">BIG2 domain-containing protein</fullName>
    </recommendedName>
</protein>
<dbReference type="InterPro" id="IPR008964">
    <property type="entry name" value="Invasin/intimin_cell_adhesion"/>
</dbReference>
<dbReference type="AlphaFoldDB" id="A0A7X6ID43"/>
<evidence type="ECO:0008006" key="4">
    <source>
        <dbReference type="Google" id="ProtNLM"/>
    </source>
</evidence>
<feature type="chain" id="PRO_5030989215" description="BIG2 domain-containing protein" evidence="1">
    <location>
        <begin position="23"/>
        <end position="661"/>
    </location>
</feature>
<evidence type="ECO:0000256" key="1">
    <source>
        <dbReference type="SAM" id="SignalP"/>
    </source>
</evidence>
<evidence type="ECO:0000313" key="2">
    <source>
        <dbReference type="EMBL" id="NKE73210.1"/>
    </source>
</evidence>
<gene>
    <name evidence="2" type="ORF">MNODULE_20855</name>
</gene>
<dbReference type="EMBL" id="VTOW01000005">
    <property type="protein sequence ID" value="NKE73210.1"/>
    <property type="molecule type" value="Genomic_DNA"/>
</dbReference>
<sequence>MLNRTHLQAALGLCLFLLSACGGGGGGSGSGTATQIVITPEQGNLIVGETRSFSAVALTSSGKEVDNVSFSWQSLDPTVAGIDSNGVATGNEIGVAIIAVTGTYKSGNITKTVSGSAMVGVLSPNSGQSNLTFSGTVQYEDRPYDMEGFTGDTEFLPVRGTVVNLVAIDGFATIATGVTDNDGNFSFPNTDFPVIDNSGRRAGIYIEVVSKTEPNNPTRIEIRNNPDEEALLSLISSGFDDSSGTTFTNLEVTATVDSGVGGLFNILDVFSMSSEFIQQDGGLCKPPATVPCVPPLLVAYWEPGSSEGSFYDDQLDAIFILGGGDADGDHDEYDDSVIAHEYGHFAVRHFSIDDSPGGAHFITDNKQDIRLSWSEGWGNFFSSAVRNNPVYVDTSTGGSFSFNLEDYSSAPAPSTLNSVAIYTTSEIAVTGVLWDLFDDSATLVSPVIESHDQIALGFEPIWQTLLQFTDAVPATMETFWLQFESSYPGSAAALQSIMVERKMDLFADASETSGQTPEETALTENGAAQEHTLYQTSPAAAAGDEDVIPFSVTAGMKYTLETVNLANGADTYLFITDSPNSSTPLSGLQNDNRNGRNHQNCGTNLFTGNSTCPNNDQTTLSSSINWTASNTTTLYAHVQRSPNAPPSAGLLGSYDIQLKKE</sequence>
<dbReference type="SUPFAM" id="SSF49373">
    <property type="entry name" value="Invasin/intimin cell-adhesion fragments"/>
    <property type="match status" value="1"/>
</dbReference>
<keyword evidence="3" id="KW-1185">Reference proteome</keyword>
<dbReference type="RefSeq" id="WP_168063147.1">
    <property type="nucleotide sequence ID" value="NZ_VTOW01000005.1"/>
</dbReference>
<evidence type="ECO:0000313" key="3">
    <source>
        <dbReference type="Proteomes" id="UP000534783"/>
    </source>
</evidence>
<organism evidence="2 3">
    <name type="scientific">Candidatus Manganitrophus noduliformans</name>
    <dbReference type="NCBI Taxonomy" id="2606439"/>
    <lineage>
        <taxon>Bacteria</taxon>
        <taxon>Pseudomonadati</taxon>
        <taxon>Nitrospirota</taxon>
        <taxon>Nitrospiria</taxon>
        <taxon>Candidatus Troglogloeales</taxon>
        <taxon>Candidatus Manganitrophaceae</taxon>
        <taxon>Candidatus Manganitrophus</taxon>
    </lineage>
</organism>
<dbReference type="PROSITE" id="PS51257">
    <property type="entry name" value="PROKAR_LIPOPROTEIN"/>
    <property type="match status" value="1"/>
</dbReference>
<feature type="signal peptide" evidence="1">
    <location>
        <begin position="1"/>
        <end position="22"/>
    </location>
</feature>
<name>A0A7X6ID43_9BACT</name>
<dbReference type="Proteomes" id="UP000534783">
    <property type="component" value="Unassembled WGS sequence"/>
</dbReference>
<proteinExistence type="predicted"/>
<dbReference type="Gene3D" id="2.60.40.1080">
    <property type="match status" value="1"/>
</dbReference>
<keyword evidence="1" id="KW-0732">Signal</keyword>
<reference evidence="2 3" key="1">
    <citation type="journal article" date="2020" name="Nature">
        <title>Bacterial chemolithoautotrophy via manganese oxidation.</title>
        <authorList>
            <person name="Yu H."/>
            <person name="Leadbetter J.R."/>
        </authorList>
    </citation>
    <scope>NUCLEOTIDE SEQUENCE [LARGE SCALE GENOMIC DNA]</scope>
    <source>
        <strain evidence="2 3">Mn-1</strain>
    </source>
</reference>
<comment type="caution">
    <text evidence="2">The sequence shown here is derived from an EMBL/GenBank/DDBJ whole genome shotgun (WGS) entry which is preliminary data.</text>
</comment>